<dbReference type="OrthoDB" id="5374569at2759"/>
<feature type="compositionally biased region" description="Polar residues" evidence="1">
    <location>
        <begin position="280"/>
        <end position="300"/>
    </location>
</feature>
<organism evidence="2 3">
    <name type="scientific">Lophiostoma macrostomum CBS 122681</name>
    <dbReference type="NCBI Taxonomy" id="1314788"/>
    <lineage>
        <taxon>Eukaryota</taxon>
        <taxon>Fungi</taxon>
        <taxon>Dikarya</taxon>
        <taxon>Ascomycota</taxon>
        <taxon>Pezizomycotina</taxon>
        <taxon>Dothideomycetes</taxon>
        <taxon>Pleosporomycetidae</taxon>
        <taxon>Pleosporales</taxon>
        <taxon>Lophiostomataceae</taxon>
        <taxon>Lophiostoma</taxon>
    </lineage>
</organism>
<feature type="region of interest" description="Disordered" evidence="1">
    <location>
        <begin position="161"/>
        <end position="395"/>
    </location>
</feature>
<feature type="compositionally biased region" description="Low complexity" evidence="1">
    <location>
        <begin position="301"/>
        <end position="319"/>
    </location>
</feature>
<feature type="compositionally biased region" description="Basic residues" evidence="1">
    <location>
        <begin position="50"/>
        <end position="62"/>
    </location>
</feature>
<feature type="compositionally biased region" description="Basic and acidic residues" evidence="1">
    <location>
        <begin position="359"/>
        <end position="389"/>
    </location>
</feature>
<evidence type="ECO:0000256" key="1">
    <source>
        <dbReference type="SAM" id="MobiDB-lite"/>
    </source>
</evidence>
<keyword evidence="3" id="KW-1185">Reference proteome</keyword>
<gene>
    <name evidence="2" type="ORF">K491DRAFT_678015</name>
</gene>
<name>A0A6A6TA83_9PLEO</name>
<dbReference type="EMBL" id="MU004335">
    <property type="protein sequence ID" value="KAF2656562.1"/>
    <property type="molecule type" value="Genomic_DNA"/>
</dbReference>
<dbReference type="Proteomes" id="UP000799324">
    <property type="component" value="Unassembled WGS sequence"/>
</dbReference>
<proteinExistence type="predicted"/>
<dbReference type="AlphaFoldDB" id="A0A6A6TA83"/>
<protein>
    <submittedName>
        <fullName evidence="2">Uncharacterized protein</fullName>
    </submittedName>
</protein>
<feature type="compositionally biased region" description="Pro residues" evidence="1">
    <location>
        <begin position="72"/>
        <end position="83"/>
    </location>
</feature>
<feature type="region of interest" description="Disordered" evidence="1">
    <location>
        <begin position="1"/>
        <end position="84"/>
    </location>
</feature>
<accession>A0A6A6TA83</accession>
<feature type="compositionally biased region" description="Polar residues" evidence="1">
    <location>
        <begin position="201"/>
        <end position="219"/>
    </location>
</feature>
<sequence>MPPRRLPWVDKGGANKPKVKDSPKPGKNNIYKGLDSDEDFFEGTILASSRKGKERAGRSKMRQRSDRAQSSSPPPMAELPPPQTEYMRKAVDKFNLRDDEWMMVEDEFLQTAKLFTRHLHLAEYELLKENIQKKKEEIARSVVPTEKPSDERQIQMRIEAQTKKQKKMLQGIFSSSGKEDIDNYLGPSRHTTSDPPHRKPSTPNISSTKPAVSKSANATLDSDSDDLDAPKPPPRPIQRNSSQSTTTFAKPDLPPRSRAALGQRPRTTPFDLLDELASKRPSSPTKGTQTSSIRSSSPTKPHQSSQRRSPSPIRPNPASTQRTSSSTKPSQASTARPGRAFSLFDELDKPTLAPTVSKEQADSFAKRKAEREKDKEREREKRKSVKLDDIPTFLF</sequence>
<evidence type="ECO:0000313" key="3">
    <source>
        <dbReference type="Proteomes" id="UP000799324"/>
    </source>
</evidence>
<evidence type="ECO:0000313" key="2">
    <source>
        <dbReference type="EMBL" id="KAF2656562.1"/>
    </source>
</evidence>
<reference evidence="2" key="1">
    <citation type="journal article" date="2020" name="Stud. Mycol.">
        <title>101 Dothideomycetes genomes: a test case for predicting lifestyles and emergence of pathogens.</title>
        <authorList>
            <person name="Haridas S."/>
            <person name="Albert R."/>
            <person name="Binder M."/>
            <person name="Bloem J."/>
            <person name="Labutti K."/>
            <person name="Salamov A."/>
            <person name="Andreopoulos B."/>
            <person name="Baker S."/>
            <person name="Barry K."/>
            <person name="Bills G."/>
            <person name="Bluhm B."/>
            <person name="Cannon C."/>
            <person name="Castanera R."/>
            <person name="Culley D."/>
            <person name="Daum C."/>
            <person name="Ezra D."/>
            <person name="Gonzalez J."/>
            <person name="Henrissat B."/>
            <person name="Kuo A."/>
            <person name="Liang C."/>
            <person name="Lipzen A."/>
            <person name="Lutzoni F."/>
            <person name="Magnuson J."/>
            <person name="Mondo S."/>
            <person name="Nolan M."/>
            <person name="Ohm R."/>
            <person name="Pangilinan J."/>
            <person name="Park H.-J."/>
            <person name="Ramirez L."/>
            <person name="Alfaro M."/>
            <person name="Sun H."/>
            <person name="Tritt A."/>
            <person name="Yoshinaga Y."/>
            <person name="Zwiers L.-H."/>
            <person name="Turgeon B."/>
            <person name="Goodwin S."/>
            <person name="Spatafora J."/>
            <person name="Crous P."/>
            <person name="Grigoriev I."/>
        </authorList>
    </citation>
    <scope>NUCLEOTIDE SEQUENCE</scope>
    <source>
        <strain evidence="2">CBS 122681</strain>
    </source>
</reference>
<feature type="compositionally biased region" description="Polar residues" evidence="1">
    <location>
        <begin position="320"/>
        <end position="334"/>
    </location>
</feature>
<feature type="compositionally biased region" description="Polar residues" evidence="1">
    <location>
        <begin position="238"/>
        <end position="248"/>
    </location>
</feature>